<comment type="caution">
    <text evidence="1">The sequence shown here is derived from an EMBL/GenBank/DDBJ whole genome shotgun (WGS) entry which is preliminary data.</text>
</comment>
<reference evidence="1 2" key="1">
    <citation type="submission" date="2018-02" db="EMBL/GenBank/DDBJ databases">
        <title>Solimicrobium silvestre gen. nov., sp. nov., isolated from alpine forest soil.</title>
        <authorList>
            <person name="Margesin R."/>
            <person name="Albuquerque L."/>
            <person name="Zhang D.-C."/>
            <person name="Froufe H.J.C."/>
            <person name="Severino R."/>
            <person name="Roxo I."/>
            <person name="Egas C."/>
            <person name="Da Costa M.S."/>
        </authorList>
    </citation>
    <scope>NUCLEOTIDE SEQUENCE [LARGE SCALE GENOMIC DNA]</scope>
    <source>
        <strain evidence="1 2">S20-91</strain>
    </source>
</reference>
<dbReference type="Proteomes" id="UP000237839">
    <property type="component" value="Unassembled WGS sequence"/>
</dbReference>
<proteinExistence type="predicted"/>
<dbReference type="EMBL" id="PUGF01000053">
    <property type="protein sequence ID" value="PRC90573.1"/>
    <property type="molecule type" value="Genomic_DNA"/>
</dbReference>
<organism evidence="1 2">
    <name type="scientific">Solimicrobium silvestre</name>
    <dbReference type="NCBI Taxonomy" id="2099400"/>
    <lineage>
        <taxon>Bacteria</taxon>
        <taxon>Pseudomonadati</taxon>
        <taxon>Pseudomonadota</taxon>
        <taxon>Betaproteobacteria</taxon>
        <taxon>Burkholderiales</taxon>
        <taxon>Oxalobacteraceae</taxon>
        <taxon>Solimicrobium</taxon>
    </lineage>
</organism>
<name>A0A2S9GS83_9BURK</name>
<protein>
    <submittedName>
        <fullName evidence="1">Uncharacterized protein</fullName>
    </submittedName>
</protein>
<keyword evidence="2" id="KW-1185">Reference proteome</keyword>
<evidence type="ECO:0000313" key="2">
    <source>
        <dbReference type="Proteomes" id="UP000237839"/>
    </source>
</evidence>
<accession>A0A2S9GS83</accession>
<sequence length="140" mass="16357">MKIGLCIIILPRIAQVKRKLPCPSHFRFRWCTTKRFTIPLPHRIAIRIRNQARCIELIGVDVINLLCFTSTTCRHGNIDRRAGGGQAIIIRHLRRNLIRARDRIRYHNTIRWLGYGSHESRAIKERHLRDGATAVRCRCS</sequence>
<dbReference type="AlphaFoldDB" id="A0A2S9GS83"/>
<evidence type="ECO:0000313" key="1">
    <source>
        <dbReference type="EMBL" id="PRC90573.1"/>
    </source>
</evidence>
<gene>
    <name evidence="1" type="ORF">S2091_4720</name>
</gene>